<dbReference type="EMBL" id="KI926016">
    <property type="protein sequence ID" value="ETW45633.1"/>
    <property type="molecule type" value="Genomic_DNA"/>
</dbReference>
<name>W4IPK9_PLAFA</name>
<reference evidence="1 2" key="2">
    <citation type="submission" date="2013-02" db="EMBL/GenBank/DDBJ databases">
        <title>The Genome Sequence of Plasmodium falciparum NF135/5.C10.</title>
        <authorList>
            <consortium name="The Broad Institute Genome Sequencing Platform"/>
            <consortium name="The Broad Institute Genome Sequencing Center for Infectious Disease"/>
            <person name="Neafsey D."/>
            <person name="Cheeseman I."/>
            <person name="Volkman S."/>
            <person name="Adams J."/>
            <person name="Walker B."/>
            <person name="Young S.K."/>
            <person name="Zeng Q."/>
            <person name="Gargeya S."/>
            <person name="Fitzgerald M."/>
            <person name="Haas B."/>
            <person name="Abouelleil A."/>
            <person name="Alvarado L."/>
            <person name="Arachchi H.M."/>
            <person name="Berlin A.M."/>
            <person name="Chapman S.B."/>
            <person name="Dewar J."/>
            <person name="Goldberg J."/>
            <person name="Griggs A."/>
            <person name="Gujja S."/>
            <person name="Hansen M."/>
            <person name="Howarth C."/>
            <person name="Imamovic A."/>
            <person name="Larimer J."/>
            <person name="McCowan C."/>
            <person name="Murphy C."/>
            <person name="Neiman D."/>
            <person name="Pearson M."/>
            <person name="Priest M."/>
            <person name="Roberts A."/>
            <person name="Saif S."/>
            <person name="Shea T."/>
            <person name="Sisk P."/>
            <person name="Sykes S."/>
            <person name="Wortman J."/>
            <person name="Nusbaum C."/>
            <person name="Birren B."/>
        </authorList>
    </citation>
    <scope>NUCLEOTIDE SEQUENCE [LARGE SCALE GENOMIC DNA]</scope>
    <source>
        <strain evidence="1 2">NF135/5.C10</strain>
    </source>
</reference>
<dbReference type="Proteomes" id="UP000019114">
    <property type="component" value="Unassembled WGS sequence"/>
</dbReference>
<evidence type="ECO:0008006" key="3">
    <source>
        <dbReference type="Google" id="ProtNLM"/>
    </source>
</evidence>
<evidence type="ECO:0000313" key="1">
    <source>
        <dbReference type="EMBL" id="ETW45633.1"/>
    </source>
</evidence>
<dbReference type="AlphaFoldDB" id="W4IPK9"/>
<accession>W4IPK9</accession>
<organism evidence="1 2">
    <name type="scientific">Plasmodium falciparum NF135/5.C10</name>
    <dbReference type="NCBI Taxonomy" id="1036726"/>
    <lineage>
        <taxon>Eukaryota</taxon>
        <taxon>Sar</taxon>
        <taxon>Alveolata</taxon>
        <taxon>Apicomplexa</taxon>
        <taxon>Aconoidasida</taxon>
        <taxon>Haemosporida</taxon>
        <taxon>Plasmodiidae</taxon>
        <taxon>Plasmodium</taxon>
        <taxon>Plasmodium (Laverania)</taxon>
    </lineage>
</organism>
<reference evidence="1 2" key="1">
    <citation type="submission" date="2013-02" db="EMBL/GenBank/DDBJ databases">
        <title>The Genome Annotation of Plasmodium falciparum NF135/5.C10.</title>
        <authorList>
            <consortium name="The Broad Institute Genome Sequencing Platform"/>
            <consortium name="The Broad Institute Genome Sequencing Center for Infectious Disease"/>
            <person name="Neafsey D."/>
            <person name="Hoffman S."/>
            <person name="Volkman S."/>
            <person name="Rosenthal P."/>
            <person name="Walker B."/>
            <person name="Young S.K."/>
            <person name="Zeng Q."/>
            <person name="Gargeya S."/>
            <person name="Fitzgerald M."/>
            <person name="Haas B."/>
            <person name="Abouelleil A."/>
            <person name="Allen A.W."/>
            <person name="Alvarado L."/>
            <person name="Arachchi H.M."/>
            <person name="Berlin A.M."/>
            <person name="Chapman S.B."/>
            <person name="Gainer-Dewar J."/>
            <person name="Goldberg J."/>
            <person name="Griggs A."/>
            <person name="Gujja S."/>
            <person name="Hansen M."/>
            <person name="Howarth C."/>
            <person name="Imamovic A."/>
            <person name="Ireland A."/>
            <person name="Larimer J."/>
            <person name="McCowan C."/>
            <person name="Murphy C."/>
            <person name="Pearson M."/>
            <person name="Poon T.W."/>
            <person name="Priest M."/>
            <person name="Roberts A."/>
            <person name="Saif S."/>
            <person name="Shea T."/>
            <person name="Sisk P."/>
            <person name="Sykes S."/>
            <person name="Wortman J."/>
            <person name="Nusbaum C."/>
            <person name="Birren B."/>
        </authorList>
    </citation>
    <scope>NUCLEOTIDE SEQUENCE [LARGE SCALE GENOMIC DNA]</scope>
    <source>
        <strain evidence="1 2">NF135/5.C10</strain>
    </source>
</reference>
<sequence length="90" mass="11234">MYIIYIYFSIFICDKENYLLIYEYKCYHHFGGKKPACRNIKYIKDGTSIDEMKNYIYAFIKYYDILKNNLFNEHKTIYTERMKNKQRFDM</sequence>
<gene>
    <name evidence="1" type="ORF">PFNF135_00153</name>
</gene>
<protein>
    <recommendedName>
        <fullName evidence="3">Plasmodium RESA N-terminal domain-containing protein</fullName>
    </recommendedName>
</protein>
<evidence type="ECO:0000313" key="2">
    <source>
        <dbReference type="Proteomes" id="UP000019114"/>
    </source>
</evidence>
<proteinExistence type="predicted"/>